<dbReference type="GO" id="GO:0072659">
    <property type="term" value="P:protein localization to plasma membrane"/>
    <property type="evidence" value="ECO:0007669"/>
    <property type="project" value="TreeGrafter"/>
</dbReference>
<dbReference type="Pfam" id="PF25332">
    <property type="entry name" value="C2_PACS_N"/>
    <property type="match status" value="1"/>
</dbReference>
<protein>
    <submittedName>
        <fullName evidence="6">Uncharacterized protein</fullName>
    </submittedName>
</protein>
<dbReference type="AlphaFoldDB" id="A0A6S7GK98"/>
<feature type="compositionally biased region" description="Basic residues" evidence="3">
    <location>
        <begin position="438"/>
        <end position="458"/>
    </location>
</feature>
<evidence type="ECO:0000259" key="5">
    <source>
        <dbReference type="Pfam" id="PF25332"/>
    </source>
</evidence>
<feature type="compositionally biased region" description="Basic and acidic residues" evidence="3">
    <location>
        <begin position="350"/>
        <end position="360"/>
    </location>
</feature>
<accession>A0A6S7GK98</accession>
<dbReference type="InterPro" id="IPR057541">
    <property type="entry name" value="PACS1/2_N"/>
</dbReference>
<dbReference type="Pfam" id="PF10254">
    <property type="entry name" value="Pacs-1"/>
    <property type="match status" value="1"/>
</dbReference>
<feature type="compositionally biased region" description="Basic and acidic residues" evidence="3">
    <location>
        <begin position="19"/>
        <end position="30"/>
    </location>
</feature>
<dbReference type="Proteomes" id="UP001152795">
    <property type="component" value="Unassembled WGS sequence"/>
</dbReference>
<feature type="region of interest" description="Disordered" evidence="3">
    <location>
        <begin position="334"/>
        <end position="360"/>
    </location>
</feature>
<keyword evidence="7" id="KW-1185">Reference proteome</keyword>
<comment type="similarity">
    <text evidence="1">Belongs to the PACS family.</text>
</comment>
<evidence type="ECO:0000256" key="1">
    <source>
        <dbReference type="ARBA" id="ARBA00008590"/>
    </source>
</evidence>
<evidence type="ECO:0000256" key="2">
    <source>
        <dbReference type="ARBA" id="ARBA00022553"/>
    </source>
</evidence>
<feature type="domain" description="Phosphofurin acidic cluster sorting protein 1/2 N-terminal C2" evidence="5">
    <location>
        <begin position="64"/>
        <end position="221"/>
    </location>
</feature>
<evidence type="ECO:0000259" key="4">
    <source>
        <dbReference type="Pfam" id="PF10254"/>
    </source>
</evidence>
<feature type="region of interest" description="Disordered" evidence="3">
    <location>
        <begin position="381"/>
        <end position="461"/>
    </location>
</feature>
<evidence type="ECO:0000313" key="7">
    <source>
        <dbReference type="Proteomes" id="UP001152795"/>
    </source>
</evidence>
<evidence type="ECO:0000256" key="3">
    <source>
        <dbReference type="SAM" id="MobiDB-lite"/>
    </source>
</evidence>
<feature type="region of interest" description="Disordered" evidence="3">
    <location>
        <begin position="689"/>
        <end position="724"/>
    </location>
</feature>
<comment type="caution">
    <text evidence="6">The sequence shown here is derived from an EMBL/GenBank/DDBJ whole genome shotgun (WGS) entry which is preliminary data.</text>
</comment>
<sequence>MTDLSIAITRPEMSSSSESTRRDDNNERLSTDSSDIGGEMAEINYKVRQESGQNTSMSPSRPLSMKLFASWEVESSSSSCVPRLFSVKLTRLQIMKKMETSLNDVVISVSMQGSRRVLRSNEISLPSSGLIDTDVDLSFSLQYPHFLKRSRNNVQIMIQRRKRYKTRAILGFKTLAVGLVNLSEILQYPVSAKRPLHMHMKGDSTILATVTMTNLTSQPVENDLDRELPQRNSDRALEDNSSDEEDDSYSSEGSDSAGEMEPAVQDMLGPSTKGRKVKFRPNQIKFKKKFIALLKKFRVPEEEVFGESSPREAEGGDELADDVIYPEDLELYDSDADSDVELGDNASIKSQDKPKLRPYFDRAASVDSMYVEKKLKSGKGVKNMTRFDSEESTETEHPSQEVTSPHSDSERHSDSPAAHSDTPLTHTQLQKLKDGSNKTRRSLSVKERKNKNKVKLERRKSDLEIQDVPKSTVSEQLSACFPSDDQLPPSILMVDTSEWQGQLLALKLKGKQSRIICTNSDNEVQDAIAAILVKYQKFCHNHSIPPPCLKIAIAGTEGYIGVVLRPFVEQFSSKPMWQSYVRFLVIPLESNHSVGKYISHVDSTYSSLFMDSVWRDVFEKPDSNADFETVNQRINTYVKGASVTHHLPIAEALINRHGSDDDSSRFIPFVGMVRIGCVELGETEDIVNGNTTSPGTSQITHVKDSTQTTNITSASPPNETKLGSAANKESNAQTALPCNEVMDLQVDYWTTGGKKESSKSTLKTAFKSLVVSRHNNIEEPGTLQMVATTKEQNLRKVHAKSAFEAMMRGKKSKERESDSKGMIVANVTKLVCTSKSQSDSLNVVIDGVTWDGVKFFSLSPQWSRHVKTFPIGLIGPVESCF</sequence>
<organism evidence="6 7">
    <name type="scientific">Paramuricea clavata</name>
    <name type="common">Red gorgonian</name>
    <name type="synonym">Violescent sea-whip</name>
    <dbReference type="NCBI Taxonomy" id="317549"/>
    <lineage>
        <taxon>Eukaryota</taxon>
        <taxon>Metazoa</taxon>
        <taxon>Cnidaria</taxon>
        <taxon>Anthozoa</taxon>
        <taxon>Octocorallia</taxon>
        <taxon>Malacalcyonacea</taxon>
        <taxon>Plexauridae</taxon>
        <taxon>Paramuricea</taxon>
    </lineage>
</organism>
<proteinExistence type="inferred from homology"/>
<dbReference type="OrthoDB" id="28829at2759"/>
<feature type="compositionally biased region" description="Basic and acidic residues" evidence="3">
    <location>
        <begin position="223"/>
        <end position="238"/>
    </location>
</feature>
<feature type="domain" description="Phosphofurin acidic cluster sorting protein 1/2 C-terminal" evidence="4">
    <location>
        <begin position="473"/>
        <end position="875"/>
    </location>
</feature>
<feature type="region of interest" description="Disordered" evidence="3">
    <location>
        <begin position="217"/>
        <end position="275"/>
    </location>
</feature>
<feature type="region of interest" description="Disordered" evidence="3">
    <location>
        <begin position="302"/>
        <end position="321"/>
    </location>
</feature>
<reference evidence="6" key="1">
    <citation type="submission" date="2020-04" db="EMBL/GenBank/DDBJ databases">
        <authorList>
            <person name="Alioto T."/>
            <person name="Alioto T."/>
            <person name="Gomez Garrido J."/>
        </authorList>
    </citation>
    <scope>NUCLEOTIDE SEQUENCE</scope>
    <source>
        <strain evidence="6">A484AB</strain>
    </source>
</reference>
<dbReference type="PANTHER" id="PTHR13280">
    <property type="entry name" value="PHOSPHOFURIN ACIDIC CLUSTER SORTING PROTEIN"/>
    <property type="match status" value="1"/>
</dbReference>
<gene>
    <name evidence="6" type="ORF">PACLA_8A053371</name>
</gene>
<evidence type="ECO:0000313" key="6">
    <source>
        <dbReference type="EMBL" id="CAB3992065.1"/>
    </source>
</evidence>
<feature type="compositionally biased region" description="Acidic residues" evidence="3">
    <location>
        <begin position="240"/>
        <end position="249"/>
    </location>
</feature>
<dbReference type="EMBL" id="CACRXK020001972">
    <property type="protein sequence ID" value="CAB3992065.1"/>
    <property type="molecule type" value="Genomic_DNA"/>
</dbReference>
<dbReference type="InterPro" id="IPR019381">
    <property type="entry name" value="PACS1/2_C"/>
</dbReference>
<keyword evidence="2" id="KW-0597">Phosphoprotein</keyword>
<feature type="compositionally biased region" description="Basic and acidic residues" evidence="3">
    <location>
        <begin position="385"/>
        <end position="399"/>
    </location>
</feature>
<feature type="region of interest" description="Disordered" evidence="3">
    <location>
        <begin position="1"/>
        <end position="39"/>
    </location>
</feature>
<dbReference type="PANTHER" id="PTHR13280:SF17">
    <property type="entry name" value="KRUEPPEL TARGET AT 95D, ISOFORM A"/>
    <property type="match status" value="1"/>
</dbReference>
<feature type="compositionally biased region" description="Polar residues" evidence="3">
    <location>
        <begin position="689"/>
        <end position="718"/>
    </location>
</feature>
<feature type="compositionally biased region" description="Low complexity" evidence="3">
    <location>
        <begin position="250"/>
        <end position="259"/>
    </location>
</feature>
<name>A0A6S7GK98_PARCT</name>